<feature type="transmembrane region" description="Helical" evidence="7">
    <location>
        <begin position="433"/>
        <end position="455"/>
    </location>
</feature>
<keyword evidence="5" id="KW-0325">Glycoprotein</keyword>
<evidence type="ECO:0000259" key="8">
    <source>
        <dbReference type="PROSITE" id="PS50259"/>
    </source>
</evidence>
<accession>A0A1Y2HME9</accession>
<feature type="transmembrane region" description="Helical" evidence="7">
    <location>
        <begin position="483"/>
        <end position="508"/>
    </location>
</feature>
<dbReference type="InterPro" id="IPR028082">
    <property type="entry name" value="Peripla_BP_I"/>
</dbReference>
<feature type="transmembrane region" description="Helical" evidence="7">
    <location>
        <begin position="328"/>
        <end position="348"/>
    </location>
</feature>
<dbReference type="SUPFAM" id="SSF53822">
    <property type="entry name" value="Periplasmic binding protein-like I"/>
    <property type="match status" value="1"/>
</dbReference>
<keyword evidence="10" id="KW-1185">Reference proteome</keyword>
<feature type="transmembrane region" description="Helical" evidence="7">
    <location>
        <begin position="520"/>
        <end position="541"/>
    </location>
</feature>
<dbReference type="Pfam" id="PF00003">
    <property type="entry name" value="7tm_3"/>
    <property type="match status" value="1"/>
</dbReference>
<feature type="transmembrane region" description="Helical" evidence="7">
    <location>
        <begin position="360"/>
        <end position="381"/>
    </location>
</feature>
<dbReference type="EMBL" id="MCFL01000020">
    <property type="protein sequence ID" value="ORZ35770.1"/>
    <property type="molecule type" value="Genomic_DNA"/>
</dbReference>
<evidence type="ECO:0000256" key="4">
    <source>
        <dbReference type="ARBA" id="ARBA00023136"/>
    </source>
</evidence>
<feature type="region of interest" description="Disordered" evidence="6">
    <location>
        <begin position="616"/>
        <end position="638"/>
    </location>
</feature>
<evidence type="ECO:0000313" key="10">
    <source>
        <dbReference type="Proteomes" id="UP000193411"/>
    </source>
</evidence>
<sequence length="700" mass="75823">MTIPTALAVGQRYRMWLCSGSSSSLEMSDKVDFPRTFRTIPDDPQLGFALAAFIVGQGWRNVATLACADAYGQSLYNSFVQGAARFGINIRITQTFNLGATQATNQLNVIKDSGWRVIVYMGQTYEGKFLLAEARDMGLVGDNYVWVTGDGLASIFIGSQPRGLETIQLATNGLMIVFPAEKENANTLRLKEKWTAAYPDIAIPPYGLMWADCILALARGLIRLADTHGYANVAAGRHNGTLSDFLLPFEGVSGSVAFHQTTGDRLGEYTVFYGRDGVFIPSLSILPNYTQFRLRPLLYHSGTSLIPFDRAQPGPALYRWDDDRAGSVIAIVLVTASIMLAACGYIAVHRREQAVRHLSFAFLMLISIGCLCIVLSPLLNLGMATPELCAGNVAMLLTGVHLILACSAVKAYRIYFIFENAMLGKSKRITTKSLLLSVSVLMAVHFTLLAFFLALTPIQVREIPGSEPYLRCTPPLSISQPSALAIATSALIFVYLGLLSLVVLVLAFRTRNVSQQWGESIWLFYAMQTVALATVILIPFYALEVGNRATTAWLQLVLTVYAAGFAYYSLVGRVAVLVFIQKTNARLQAAVIGGSTTLGVAASMANEQSQKLALERRNGGGAGSSSGRGGQKSAGDGSVTGAQVAESVKVDGMHLVGQFAIKREDVLFSAWKVHELSVCFRQGIFFVHLQTVGQPPLAIC</sequence>
<evidence type="ECO:0000256" key="1">
    <source>
        <dbReference type="ARBA" id="ARBA00004141"/>
    </source>
</evidence>
<keyword evidence="3 7" id="KW-1133">Transmembrane helix</keyword>
<keyword evidence="4 7" id="KW-0472">Membrane</keyword>
<dbReference type="PROSITE" id="PS50259">
    <property type="entry name" value="G_PROTEIN_RECEP_F3_4"/>
    <property type="match status" value="1"/>
</dbReference>
<reference evidence="9 10" key="1">
    <citation type="submission" date="2016-07" db="EMBL/GenBank/DDBJ databases">
        <title>Pervasive Adenine N6-methylation of Active Genes in Fungi.</title>
        <authorList>
            <consortium name="DOE Joint Genome Institute"/>
            <person name="Mondo S.J."/>
            <person name="Dannebaum R.O."/>
            <person name="Kuo R.C."/>
            <person name="Labutti K."/>
            <person name="Haridas S."/>
            <person name="Kuo A."/>
            <person name="Salamov A."/>
            <person name="Ahrendt S.R."/>
            <person name="Lipzen A."/>
            <person name="Sullivan W."/>
            <person name="Andreopoulos W.B."/>
            <person name="Clum A."/>
            <person name="Lindquist E."/>
            <person name="Daum C."/>
            <person name="Ramamoorthy G.K."/>
            <person name="Gryganskyi A."/>
            <person name="Culley D."/>
            <person name="Magnuson J.K."/>
            <person name="James T.Y."/>
            <person name="O'Malley M.A."/>
            <person name="Stajich J.E."/>
            <person name="Spatafora J.W."/>
            <person name="Visel A."/>
            <person name="Grigoriev I.V."/>
        </authorList>
    </citation>
    <scope>NUCLEOTIDE SEQUENCE [LARGE SCALE GENOMIC DNA]</scope>
    <source>
        <strain evidence="9 10">PL171</strain>
    </source>
</reference>
<dbReference type="GO" id="GO:0016020">
    <property type="term" value="C:membrane"/>
    <property type="evidence" value="ECO:0007669"/>
    <property type="project" value="UniProtKB-SubCell"/>
</dbReference>
<evidence type="ECO:0000256" key="7">
    <source>
        <dbReference type="SAM" id="Phobius"/>
    </source>
</evidence>
<feature type="transmembrane region" description="Helical" evidence="7">
    <location>
        <begin position="393"/>
        <end position="412"/>
    </location>
</feature>
<dbReference type="PANTHER" id="PTHR24060">
    <property type="entry name" value="METABOTROPIC GLUTAMATE RECEPTOR"/>
    <property type="match status" value="1"/>
</dbReference>
<evidence type="ECO:0000256" key="2">
    <source>
        <dbReference type="ARBA" id="ARBA00022692"/>
    </source>
</evidence>
<evidence type="ECO:0000313" key="9">
    <source>
        <dbReference type="EMBL" id="ORZ35770.1"/>
    </source>
</evidence>
<protein>
    <submittedName>
        <fullName evidence="9">Periplasmic binding protein-like I</fullName>
    </submittedName>
</protein>
<dbReference type="Gene3D" id="3.40.50.2300">
    <property type="match status" value="1"/>
</dbReference>
<evidence type="ECO:0000256" key="6">
    <source>
        <dbReference type="SAM" id="MobiDB-lite"/>
    </source>
</evidence>
<feature type="transmembrane region" description="Helical" evidence="7">
    <location>
        <begin position="553"/>
        <end position="580"/>
    </location>
</feature>
<keyword evidence="2 7" id="KW-0812">Transmembrane</keyword>
<comment type="caution">
    <text evidence="9">The sequence shown here is derived from an EMBL/GenBank/DDBJ whole genome shotgun (WGS) entry which is preliminary data.</text>
</comment>
<dbReference type="Proteomes" id="UP000193411">
    <property type="component" value="Unassembled WGS sequence"/>
</dbReference>
<dbReference type="Pfam" id="PF01094">
    <property type="entry name" value="ANF_receptor"/>
    <property type="match status" value="1"/>
</dbReference>
<evidence type="ECO:0000256" key="3">
    <source>
        <dbReference type="ARBA" id="ARBA00022989"/>
    </source>
</evidence>
<name>A0A1Y2HME9_9FUNG</name>
<feature type="domain" description="G-protein coupled receptors family 3 profile" evidence="8">
    <location>
        <begin position="324"/>
        <end position="541"/>
    </location>
</feature>
<dbReference type="InterPro" id="IPR050726">
    <property type="entry name" value="mGluR"/>
</dbReference>
<feature type="compositionally biased region" description="Gly residues" evidence="6">
    <location>
        <begin position="619"/>
        <end position="632"/>
    </location>
</feature>
<proteinExistence type="predicted"/>
<organism evidence="9 10">
    <name type="scientific">Catenaria anguillulae PL171</name>
    <dbReference type="NCBI Taxonomy" id="765915"/>
    <lineage>
        <taxon>Eukaryota</taxon>
        <taxon>Fungi</taxon>
        <taxon>Fungi incertae sedis</taxon>
        <taxon>Blastocladiomycota</taxon>
        <taxon>Blastocladiomycetes</taxon>
        <taxon>Blastocladiales</taxon>
        <taxon>Catenariaceae</taxon>
        <taxon>Catenaria</taxon>
    </lineage>
</organism>
<dbReference type="InterPro" id="IPR001828">
    <property type="entry name" value="ANF_lig-bd_rcpt"/>
</dbReference>
<evidence type="ECO:0000256" key="5">
    <source>
        <dbReference type="ARBA" id="ARBA00023180"/>
    </source>
</evidence>
<dbReference type="InterPro" id="IPR017978">
    <property type="entry name" value="GPCR_3_C"/>
</dbReference>
<dbReference type="OrthoDB" id="5984008at2759"/>
<dbReference type="AlphaFoldDB" id="A0A1Y2HME9"/>
<comment type="subcellular location">
    <subcellularLocation>
        <location evidence="1">Membrane</location>
        <topology evidence="1">Multi-pass membrane protein</topology>
    </subcellularLocation>
</comment>
<dbReference type="GO" id="GO:0004930">
    <property type="term" value="F:G protein-coupled receptor activity"/>
    <property type="evidence" value="ECO:0007669"/>
    <property type="project" value="InterPro"/>
</dbReference>
<gene>
    <name evidence="9" type="ORF">BCR44DRAFT_195890</name>
</gene>